<dbReference type="GO" id="GO:0032259">
    <property type="term" value="P:methylation"/>
    <property type="evidence" value="ECO:0007669"/>
    <property type="project" value="UniProtKB-KW"/>
</dbReference>
<dbReference type="AlphaFoldDB" id="A0A1H2XEK9"/>
<dbReference type="Proteomes" id="UP000199595">
    <property type="component" value="Unassembled WGS sequence"/>
</dbReference>
<dbReference type="GO" id="GO:0008757">
    <property type="term" value="F:S-adenosylmethionine-dependent methyltransferase activity"/>
    <property type="evidence" value="ECO:0007669"/>
    <property type="project" value="InterPro"/>
</dbReference>
<feature type="domain" description="Methyltransferase type 11" evidence="1">
    <location>
        <begin position="33"/>
        <end position="127"/>
    </location>
</feature>
<dbReference type="Pfam" id="PF08241">
    <property type="entry name" value="Methyltransf_11"/>
    <property type="match status" value="1"/>
</dbReference>
<name>A0A1H2XEK9_9FLAO</name>
<evidence type="ECO:0000313" key="3">
    <source>
        <dbReference type="Proteomes" id="UP000199595"/>
    </source>
</evidence>
<proteinExistence type="predicted"/>
<dbReference type="InterPro" id="IPR013216">
    <property type="entry name" value="Methyltransf_11"/>
</dbReference>
<dbReference type="Gene3D" id="3.40.50.150">
    <property type="entry name" value="Vaccinia Virus protein VP39"/>
    <property type="match status" value="1"/>
</dbReference>
<keyword evidence="2" id="KW-0808">Transferase</keyword>
<sequence length="197" mass="22705">MKLQQLREAIDGTDIYILDQILKLRYQKAGKILDAGCGSGRNLKWFYNAGHQVYGIDISLDDVNYCKKIYDKEKFKQANVDAIPFTENSFDHVICNAVLHFAEDLSQYLKMLKELLRILKPGGSLFIRMASNFGMENNVEHIENGIYKLPDGSTRFLLTKELLQHLKQSKEITFLETVKTTIVEHKRCMTTLVIEKN</sequence>
<evidence type="ECO:0000259" key="1">
    <source>
        <dbReference type="Pfam" id="PF08241"/>
    </source>
</evidence>
<dbReference type="PANTHER" id="PTHR43861:SF1">
    <property type="entry name" value="TRANS-ACONITATE 2-METHYLTRANSFERASE"/>
    <property type="match status" value="1"/>
</dbReference>
<organism evidence="2 3">
    <name type="scientific">Lutibacter oricola</name>
    <dbReference type="NCBI Taxonomy" id="762486"/>
    <lineage>
        <taxon>Bacteria</taxon>
        <taxon>Pseudomonadati</taxon>
        <taxon>Bacteroidota</taxon>
        <taxon>Flavobacteriia</taxon>
        <taxon>Flavobacteriales</taxon>
        <taxon>Flavobacteriaceae</taxon>
        <taxon>Lutibacter</taxon>
    </lineage>
</organism>
<reference evidence="2 3" key="1">
    <citation type="submission" date="2016-10" db="EMBL/GenBank/DDBJ databases">
        <authorList>
            <person name="de Groot N.N."/>
        </authorList>
    </citation>
    <scope>NUCLEOTIDE SEQUENCE [LARGE SCALE GENOMIC DNA]</scope>
    <source>
        <strain evidence="2 3">DSM 24956</strain>
    </source>
</reference>
<keyword evidence="2" id="KW-0489">Methyltransferase</keyword>
<dbReference type="OrthoDB" id="3896938at2"/>
<dbReference type="SUPFAM" id="SSF53335">
    <property type="entry name" value="S-adenosyl-L-methionine-dependent methyltransferases"/>
    <property type="match status" value="1"/>
</dbReference>
<dbReference type="InterPro" id="IPR029063">
    <property type="entry name" value="SAM-dependent_MTases_sf"/>
</dbReference>
<dbReference type="RefSeq" id="WP_090121548.1">
    <property type="nucleotide sequence ID" value="NZ_FNNJ01000002.1"/>
</dbReference>
<dbReference type="EMBL" id="FNNJ01000002">
    <property type="protein sequence ID" value="SDW91287.1"/>
    <property type="molecule type" value="Genomic_DNA"/>
</dbReference>
<protein>
    <submittedName>
        <fullName evidence="2">Methyltransferase domain-containing protein</fullName>
    </submittedName>
</protein>
<accession>A0A1H2XEK9</accession>
<dbReference type="STRING" id="762486.SAMN05444411_102447"/>
<evidence type="ECO:0000313" key="2">
    <source>
        <dbReference type="EMBL" id="SDW91287.1"/>
    </source>
</evidence>
<dbReference type="PANTHER" id="PTHR43861">
    <property type="entry name" value="TRANS-ACONITATE 2-METHYLTRANSFERASE-RELATED"/>
    <property type="match status" value="1"/>
</dbReference>
<gene>
    <name evidence="2" type="ORF">SAMN05444411_102447</name>
</gene>
<keyword evidence="3" id="KW-1185">Reference proteome</keyword>
<dbReference type="CDD" id="cd02440">
    <property type="entry name" value="AdoMet_MTases"/>
    <property type="match status" value="1"/>
</dbReference>